<proteinExistence type="predicted"/>
<dbReference type="SUPFAM" id="SSF50475">
    <property type="entry name" value="FMN-binding split barrel"/>
    <property type="match status" value="1"/>
</dbReference>
<accession>A0A6V8MMJ5</accession>
<comment type="caution">
    <text evidence="2">The sequence shown here is derived from an EMBL/GenBank/DDBJ whole genome shotgun (WGS) entry which is preliminary data.</text>
</comment>
<gene>
    <name evidence="2" type="ORF">GMST_34790</name>
</gene>
<protein>
    <submittedName>
        <fullName evidence="2">FMN-binding protein</fullName>
    </submittedName>
</protein>
<dbReference type="RefSeq" id="WP_183355949.1">
    <property type="nucleotide sequence ID" value="NZ_BLXX01000012.1"/>
</dbReference>
<dbReference type="Proteomes" id="UP000556026">
    <property type="component" value="Unassembled WGS sequence"/>
</dbReference>
<dbReference type="Pfam" id="PF01243">
    <property type="entry name" value="PNPOx_N"/>
    <property type="match status" value="1"/>
</dbReference>
<evidence type="ECO:0000313" key="2">
    <source>
        <dbReference type="EMBL" id="GFO61154.1"/>
    </source>
</evidence>
<dbReference type="InterPro" id="IPR011576">
    <property type="entry name" value="Pyridox_Oxase_N"/>
</dbReference>
<organism evidence="2 3">
    <name type="scientific">Geomonas silvestris</name>
    <dbReference type="NCBI Taxonomy" id="2740184"/>
    <lineage>
        <taxon>Bacteria</taxon>
        <taxon>Pseudomonadati</taxon>
        <taxon>Thermodesulfobacteriota</taxon>
        <taxon>Desulfuromonadia</taxon>
        <taxon>Geobacterales</taxon>
        <taxon>Geobacteraceae</taxon>
        <taxon>Geomonas</taxon>
    </lineage>
</organism>
<dbReference type="InterPro" id="IPR012349">
    <property type="entry name" value="Split_barrel_FMN-bd"/>
</dbReference>
<reference evidence="3" key="1">
    <citation type="submission" date="2020-06" db="EMBL/GenBank/DDBJ databases">
        <title>Draft genomic sequence of Geomonas sp. Red330.</title>
        <authorList>
            <person name="Itoh H."/>
            <person name="Zhenxing X."/>
            <person name="Ushijima N."/>
            <person name="Masuda Y."/>
            <person name="Shiratori Y."/>
            <person name="Senoo K."/>
        </authorList>
    </citation>
    <scope>NUCLEOTIDE SEQUENCE [LARGE SCALE GENOMIC DNA]</scope>
    <source>
        <strain evidence="3">Red330</strain>
    </source>
</reference>
<name>A0A6V8MMJ5_9BACT</name>
<dbReference type="Gene3D" id="2.30.110.10">
    <property type="entry name" value="Electron Transport, Fmn-binding Protein, Chain A"/>
    <property type="match status" value="1"/>
</dbReference>
<feature type="domain" description="Pyridoxamine 5'-phosphate oxidase N-terminal" evidence="1">
    <location>
        <begin position="4"/>
        <end position="120"/>
    </location>
</feature>
<dbReference type="EMBL" id="BLXX01000012">
    <property type="protein sequence ID" value="GFO61154.1"/>
    <property type="molecule type" value="Genomic_DNA"/>
</dbReference>
<evidence type="ECO:0000313" key="3">
    <source>
        <dbReference type="Proteomes" id="UP000556026"/>
    </source>
</evidence>
<dbReference type="AlphaFoldDB" id="A0A6V8MMJ5"/>
<keyword evidence="3" id="KW-1185">Reference proteome</keyword>
<evidence type="ECO:0000259" key="1">
    <source>
        <dbReference type="Pfam" id="PF01243"/>
    </source>
</evidence>
<sequence>MTIPETLQEIMKQDGVVAIATLGSEGPHLVNTWNSYLRVSAEGKLLIPAGYLHKTEANVAYNPEVLITLGSSKVKGLHGPGAGFLIKGKAEFLFEGAEFDLLKAKFSWLRAALVVTPTEIDQTW</sequence>